<organism evidence="4 5">
    <name type="scientific">[Emmonsia] crescens</name>
    <dbReference type="NCBI Taxonomy" id="73230"/>
    <lineage>
        <taxon>Eukaryota</taxon>
        <taxon>Fungi</taxon>
        <taxon>Dikarya</taxon>
        <taxon>Ascomycota</taxon>
        <taxon>Pezizomycotina</taxon>
        <taxon>Eurotiomycetes</taxon>
        <taxon>Eurotiomycetidae</taxon>
        <taxon>Onygenales</taxon>
        <taxon>Ajellomycetaceae</taxon>
        <taxon>Emergomyces</taxon>
    </lineage>
</organism>
<dbReference type="EMBL" id="LCZI01001730">
    <property type="protein sequence ID" value="KKZ57989.1"/>
    <property type="molecule type" value="Genomic_DNA"/>
</dbReference>
<evidence type="ECO:0000313" key="4">
    <source>
        <dbReference type="EMBL" id="KKZ57989.1"/>
    </source>
</evidence>
<dbReference type="OrthoDB" id="10013825at2759"/>
<dbReference type="Gene3D" id="3.30.10.10">
    <property type="entry name" value="Trypsin Inhibitor V, subunit A"/>
    <property type="match status" value="1"/>
</dbReference>
<dbReference type="Proteomes" id="UP000034164">
    <property type="component" value="Unassembled WGS sequence"/>
</dbReference>
<dbReference type="PANTHER" id="PTHR39600">
    <property type="entry name" value="PEPTIDASE INHIBITOR I78 FAMILY PROTEIN"/>
    <property type="match status" value="1"/>
</dbReference>
<keyword evidence="3" id="KW-0722">Serine protease inhibitor</keyword>
<evidence type="ECO:0000313" key="5">
    <source>
        <dbReference type="Proteomes" id="UP000034164"/>
    </source>
</evidence>
<proteinExistence type="inferred from homology"/>
<dbReference type="InterPro" id="IPR021719">
    <property type="entry name" value="Prot_inh_I78"/>
</dbReference>
<dbReference type="VEuPathDB" id="FungiDB:EMCG_05541"/>
<evidence type="ECO:0000256" key="2">
    <source>
        <dbReference type="ARBA" id="ARBA00022690"/>
    </source>
</evidence>
<name>A0A0G2J5X1_9EURO</name>
<dbReference type="SUPFAM" id="SSF54654">
    <property type="entry name" value="CI-2 family of serine protease inhibitors"/>
    <property type="match status" value="1"/>
</dbReference>
<sequence>MPLIVPNVSNDDKADWAAKLLGKKLTETTSDTVSFAKKDLPPVHRVVQPGMMMTMDYKPDRLNVHVNEHGTVTNVKYG</sequence>
<accession>A0A0G2J5X1</accession>
<dbReference type="InterPro" id="IPR036354">
    <property type="entry name" value="Prot_inh_pot1_sf"/>
</dbReference>
<evidence type="ECO:0008006" key="6">
    <source>
        <dbReference type="Google" id="ProtNLM"/>
    </source>
</evidence>
<dbReference type="GO" id="GO:0004867">
    <property type="term" value="F:serine-type endopeptidase inhibitor activity"/>
    <property type="evidence" value="ECO:0007669"/>
    <property type="project" value="UniProtKB-KW"/>
</dbReference>
<protein>
    <recommendedName>
        <fullName evidence="6">Proteinase inhibitor I78</fullName>
    </recommendedName>
</protein>
<comment type="similarity">
    <text evidence="1">Belongs to the protease inhibitor I13 (potato type I serine protease inhibitor) family.</text>
</comment>
<evidence type="ECO:0000256" key="3">
    <source>
        <dbReference type="ARBA" id="ARBA00022900"/>
    </source>
</evidence>
<keyword evidence="2" id="KW-0646">Protease inhibitor</keyword>
<gene>
    <name evidence="4" type="ORF">EMCG_05541</name>
</gene>
<dbReference type="Pfam" id="PF11720">
    <property type="entry name" value="Inhibitor_I78"/>
    <property type="match status" value="1"/>
</dbReference>
<reference evidence="5" key="1">
    <citation type="journal article" date="2015" name="PLoS Genet.">
        <title>The dynamic genome and transcriptome of the human fungal pathogen Blastomyces and close relative Emmonsia.</title>
        <authorList>
            <person name="Munoz J.F."/>
            <person name="Gauthier G.M."/>
            <person name="Desjardins C.A."/>
            <person name="Gallo J.E."/>
            <person name="Holder J."/>
            <person name="Sullivan T.D."/>
            <person name="Marty A.J."/>
            <person name="Carmen J.C."/>
            <person name="Chen Z."/>
            <person name="Ding L."/>
            <person name="Gujja S."/>
            <person name="Magrini V."/>
            <person name="Misas E."/>
            <person name="Mitreva M."/>
            <person name="Priest M."/>
            <person name="Saif S."/>
            <person name="Whiston E.A."/>
            <person name="Young S."/>
            <person name="Zeng Q."/>
            <person name="Goldman W.E."/>
            <person name="Mardis E.R."/>
            <person name="Taylor J.W."/>
            <person name="McEwen J.G."/>
            <person name="Clay O.K."/>
            <person name="Klein B.S."/>
            <person name="Cuomo C.A."/>
        </authorList>
    </citation>
    <scope>NUCLEOTIDE SEQUENCE [LARGE SCALE GENOMIC DNA]</scope>
    <source>
        <strain evidence="5">UAMH 3008</strain>
    </source>
</reference>
<comment type="caution">
    <text evidence="4">The sequence shown here is derived from an EMBL/GenBank/DDBJ whole genome shotgun (WGS) entry which is preliminary data.</text>
</comment>
<dbReference type="AlphaFoldDB" id="A0A0G2J5X1"/>
<evidence type="ECO:0000256" key="1">
    <source>
        <dbReference type="ARBA" id="ARBA00008210"/>
    </source>
</evidence>
<dbReference type="PANTHER" id="PTHR39600:SF1">
    <property type="entry name" value="PEPTIDASE INHIBITOR I78 FAMILY PROTEIN"/>
    <property type="match status" value="1"/>
</dbReference>